<accession>A0A4V5NP50</accession>
<dbReference type="InterPro" id="IPR026956">
    <property type="entry name" value="D-ser_dehydrat-like_dom"/>
</dbReference>
<dbReference type="Pfam" id="PF14031">
    <property type="entry name" value="D-ser_dehydrat"/>
    <property type="match status" value="1"/>
</dbReference>
<sequence>MTDTMETKATPFLALDLSRLDANVARLRARLERLGVTYRPHLKTVKCIEAARHILPAPEGPATVSTLQEAEAFFAAGVRDMIYTLGIVPDKLDRVIALLRAGADFAVVLESPEQARAVAAASEAAGLRIPTLIEIDADGARAGLLPDDPAVVEIGRILHRDAILRGVMTHAGASYACFTPEAREAMAHQERDAAVAAANALRQAGLPCPIVSVGSSPTAHAATDLTGVTEVRAGVFTLFDMTMTGVGICTTRDIAASVVATVIGHQPRRGVILTDAGYMALSKDISTSGHPVDYGFGLVADMEGVAYPDLIVRAVSQEHGQIGLRDGSAATLPNLPLGARIRILPIHACATVAMHPAFSVIAPDGHTISEDWPIMRGW</sequence>
<dbReference type="InterPro" id="IPR001608">
    <property type="entry name" value="Ala_racemase_N"/>
</dbReference>
<dbReference type="GO" id="GO:0036088">
    <property type="term" value="P:D-serine catabolic process"/>
    <property type="evidence" value="ECO:0007669"/>
    <property type="project" value="TreeGrafter"/>
</dbReference>
<dbReference type="InterPro" id="IPR051466">
    <property type="entry name" value="D-amino_acid_metab_enzyme"/>
</dbReference>
<organism evidence="4 5">
    <name type="scientific">Cereibacter changlensis</name>
    <dbReference type="NCBI Taxonomy" id="402884"/>
    <lineage>
        <taxon>Bacteria</taxon>
        <taxon>Pseudomonadati</taxon>
        <taxon>Pseudomonadota</taxon>
        <taxon>Alphaproteobacteria</taxon>
        <taxon>Rhodobacterales</taxon>
        <taxon>Paracoccaceae</taxon>
        <taxon>Cereibacter</taxon>
    </lineage>
</organism>
<dbReference type="PANTHER" id="PTHR28004:SF2">
    <property type="entry name" value="D-SERINE DEHYDRATASE"/>
    <property type="match status" value="1"/>
</dbReference>
<dbReference type="GO" id="GO:0008721">
    <property type="term" value="F:D-serine ammonia-lyase activity"/>
    <property type="evidence" value="ECO:0007669"/>
    <property type="project" value="TreeGrafter"/>
</dbReference>
<dbReference type="Proteomes" id="UP000306340">
    <property type="component" value="Unassembled WGS sequence"/>
</dbReference>
<keyword evidence="2" id="KW-0456">Lyase</keyword>
<dbReference type="InterPro" id="IPR029066">
    <property type="entry name" value="PLP-binding_barrel"/>
</dbReference>
<evidence type="ECO:0000259" key="3">
    <source>
        <dbReference type="SMART" id="SM01119"/>
    </source>
</evidence>
<dbReference type="Gene3D" id="2.40.37.20">
    <property type="entry name" value="D-serine dehydratase-like domain"/>
    <property type="match status" value="1"/>
</dbReference>
<comment type="caution">
    <text evidence="4">The sequence shown here is derived from an EMBL/GenBank/DDBJ whole genome shotgun (WGS) entry which is preliminary data.</text>
</comment>
<dbReference type="RefSeq" id="WP_136791796.1">
    <property type="nucleotide sequence ID" value="NZ_SWAU01000040.1"/>
</dbReference>
<reference evidence="4 5" key="1">
    <citation type="submission" date="2019-04" db="EMBL/GenBank/DDBJ databases">
        <title>Crypto-aerobic microbial life in anoxic (sulfidic) marine sediments.</title>
        <authorList>
            <person name="Bhattacharya S."/>
            <person name="Roy C."/>
            <person name="Mondal N."/>
            <person name="Sarkar J."/>
            <person name="Mandal S."/>
            <person name="Rameez M.J."/>
            <person name="Ghosh W."/>
        </authorList>
    </citation>
    <scope>NUCLEOTIDE SEQUENCE [LARGE SCALE GENOMIC DNA]</scope>
    <source>
        <strain evidence="4 5">SBBC</strain>
    </source>
</reference>
<dbReference type="SUPFAM" id="SSF51419">
    <property type="entry name" value="PLP-binding barrel"/>
    <property type="match status" value="1"/>
</dbReference>
<feature type="domain" description="D-serine dehydratase-like" evidence="3">
    <location>
        <begin position="255"/>
        <end position="362"/>
    </location>
</feature>
<evidence type="ECO:0000313" key="5">
    <source>
        <dbReference type="Proteomes" id="UP000306340"/>
    </source>
</evidence>
<gene>
    <name evidence="4" type="ORF">FAZ78_06285</name>
</gene>
<name>A0A4V5NP50_9RHOB</name>
<dbReference type="Gene3D" id="3.20.20.10">
    <property type="entry name" value="Alanine racemase"/>
    <property type="match status" value="1"/>
</dbReference>
<dbReference type="EMBL" id="SWAU01000040">
    <property type="protein sequence ID" value="TKA97397.1"/>
    <property type="molecule type" value="Genomic_DNA"/>
</dbReference>
<comment type="similarity">
    <text evidence="1">Belongs to the DSD1 family.</text>
</comment>
<dbReference type="SMART" id="SM01119">
    <property type="entry name" value="D-ser_dehydrat"/>
    <property type="match status" value="1"/>
</dbReference>
<dbReference type="InterPro" id="IPR042208">
    <property type="entry name" value="D-ser_dehydrat-like_sf"/>
</dbReference>
<dbReference type="AlphaFoldDB" id="A0A4V5NP50"/>
<protein>
    <submittedName>
        <fullName evidence="4">DSD1 family PLP-dependent enzyme</fullName>
    </submittedName>
</protein>
<dbReference type="PANTHER" id="PTHR28004">
    <property type="entry name" value="ZGC:162816-RELATED"/>
    <property type="match status" value="1"/>
</dbReference>
<dbReference type="Pfam" id="PF01168">
    <property type="entry name" value="Ala_racemase_N"/>
    <property type="match status" value="1"/>
</dbReference>
<evidence type="ECO:0000256" key="1">
    <source>
        <dbReference type="ARBA" id="ARBA00005323"/>
    </source>
</evidence>
<evidence type="ECO:0000256" key="2">
    <source>
        <dbReference type="ARBA" id="ARBA00023239"/>
    </source>
</evidence>
<evidence type="ECO:0000313" key="4">
    <source>
        <dbReference type="EMBL" id="TKA97397.1"/>
    </source>
</evidence>
<proteinExistence type="inferred from homology"/>